<sequence length="337" mass="37882">MYSQTEDARLRVSRSCSAASDLLRSEQNERDKLKETKEMCCAAGKIKLPQFGESQEPLKTLLTGYTAESKHFLTSYCYSNAWPVTDGLPSKRNVLSGMSLNISLNICSLFSGSLPSSVKKSHSVKRDDKEWKLVVEAIRRVLRQLEAMSENLEHSSIETTTERDCSLNFGQNLSIKIGTRKLDCKQIPTILSESGQRNEEDNSFGEKSCHRVNGLRLCSDSNQTPYWHPAHLNPYSTTTQFRFGMSTFAASKQRKLSIHNTVQFNLDFFGNLQTTSSHNIRLTSTSVTVVYQQVRNDLISNLNLIASTSAIRLQEHDSDGNSMNIPIFCMKSDIQTA</sequence>
<reference evidence="1" key="2">
    <citation type="submission" date="2022-06" db="UniProtKB">
        <authorList>
            <consortium name="EnsemblMetazoa"/>
        </authorList>
    </citation>
    <scope>IDENTIFICATION</scope>
</reference>
<keyword evidence="2" id="KW-1185">Reference proteome</keyword>
<protein>
    <submittedName>
        <fullName evidence="1">Uncharacterized protein</fullName>
    </submittedName>
</protein>
<dbReference type="Proteomes" id="UP000024404">
    <property type="component" value="Unassembled WGS sequence"/>
</dbReference>
<organism evidence="1 2">
    <name type="scientific">Onchocerca volvulus</name>
    <dbReference type="NCBI Taxonomy" id="6282"/>
    <lineage>
        <taxon>Eukaryota</taxon>
        <taxon>Metazoa</taxon>
        <taxon>Ecdysozoa</taxon>
        <taxon>Nematoda</taxon>
        <taxon>Chromadorea</taxon>
        <taxon>Rhabditida</taxon>
        <taxon>Spirurina</taxon>
        <taxon>Spiruromorpha</taxon>
        <taxon>Filarioidea</taxon>
        <taxon>Onchocercidae</taxon>
        <taxon>Onchocerca</taxon>
    </lineage>
</organism>
<name>A0A8R1XMV9_ONCVO</name>
<reference evidence="2" key="1">
    <citation type="submission" date="2013-10" db="EMBL/GenBank/DDBJ databases">
        <title>Genome sequencing of Onchocerca volvulus.</title>
        <authorList>
            <person name="Cotton J."/>
            <person name="Tsai J."/>
            <person name="Stanley E."/>
            <person name="Tracey A."/>
            <person name="Holroyd N."/>
            <person name="Lustigman S."/>
            <person name="Berriman M."/>
        </authorList>
    </citation>
    <scope>NUCLEOTIDE SEQUENCE</scope>
</reference>
<evidence type="ECO:0000313" key="1">
    <source>
        <dbReference type="EnsemblMetazoa" id="OVOC1236.1"/>
    </source>
</evidence>
<evidence type="ECO:0000313" key="2">
    <source>
        <dbReference type="Proteomes" id="UP000024404"/>
    </source>
</evidence>
<proteinExistence type="predicted"/>
<dbReference type="AlphaFoldDB" id="A0A8R1XMV9"/>
<accession>A0A8R1XMV9</accession>
<dbReference type="EnsemblMetazoa" id="OVOC1236.1">
    <property type="protein sequence ID" value="OVOC1236.1"/>
    <property type="gene ID" value="WBGene00238045"/>
</dbReference>
<dbReference type="EMBL" id="CMVM020000034">
    <property type="status" value="NOT_ANNOTATED_CDS"/>
    <property type="molecule type" value="Genomic_DNA"/>
</dbReference>